<dbReference type="Proteomes" id="UP000007460">
    <property type="component" value="Chromosome"/>
</dbReference>
<sequence>MALLISNPPDASALMEASRSFGNYDLAAALADLIDNSITAGATKVSIDCSYDGDVSFIRIADDGQGMSEDELKNAMRPASKNPLEDRSPDDLGRFGLGLKTASFSQARNLTVISKKDGKVFAANWDLDSISDWTMLCYSDEEANAHFIENPIFETVTEVIWRKLDRVTEDGAMSSEDFNRLLISSADQLSLIFHRYMEKQTSLTKKSIMLYLNGIKLEPHDPFKRNHPATQQLDTETLSVTGSKVVITPYILPHFSKLPPNEYERLAGEEGYVRNQGFYVYRNRRLIIHGTWFKLFRHGELSKLARVMVDIPNTLDAQWRITVDKSDAQIPTTLKRRLRDLTEKISNQSSRVYRQRGSKIHRTDVSPVWNRTVTKGRIQFTVNTDNRGISNFVETLSSSQKSHFTDILRIIASGFPVEAIHTDFSENPNNIVQAETEPEEIVRLVKELSEGLKQSGLSKEEVFDVIKTTAPFSDYIEIITAALNESGNK</sequence>
<dbReference type="STRING" id="488538.SAR116_1300"/>
<organism evidence="1 2">
    <name type="scientific">Puniceispirillum marinum (strain IMCC1322)</name>
    <dbReference type="NCBI Taxonomy" id="488538"/>
    <lineage>
        <taxon>Bacteria</taxon>
        <taxon>Pseudomonadati</taxon>
        <taxon>Pseudomonadota</taxon>
        <taxon>Alphaproteobacteria</taxon>
        <taxon>Candidatus Puniceispirillales</taxon>
        <taxon>Candidatus Puniceispirillaceae</taxon>
        <taxon>Candidatus Puniceispirillum</taxon>
    </lineage>
</organism>
<dbReference type="HOGENOM" id="CLU_037205_0_0_5"/>
<dbReference type="AlphaFoldDB" id="D5BTE6"/>
<name>D5BTE6_PUNMI</name>
<gene>
    <name evidence="1" type="ordered locus">SAR116_1300</name>
</gene>
<evidence type="ECO:0000313" key="2">
    <source>
        <dbReference type="Proteomes" id="UP000007460"/>
    </source>
</evidence>
<protein>
    <recommendedName>
        <fullName evidence="3">ATP-binding protein</fullName>
    </recommendedName>
</protein>
<keyword evidence="2" id="KW-1185">Reference proteome</keyword>
<dbReference type="SUPFAM" id="SSF55874">
    <property type="entry name" value="ATPase domain of HSP90 chaperone/DNA topoisomerase II/histidine kinase"/>
    <property type="match status" value="1"/>
</dbReference>
<reference evidence="1 2" key="1">
    <citation type="journal article" date="2010" name="J. Bacteriol.">
        <title>Complete genome sequence of "Candidatus Puniceispirillum marinum" IMCC1322, a representative of the SAR116 clade in the Alphaproteobacteria.</title>
        <authorList>
            <person name="Oh H.M."/>
            <person name="Kwon K.K."/>
            <person name="Kang I."/>
            <person name="Kang S.G."/>
            <person name="Lee J.H."/>
            <person name="Kim S.J."/>
            <person name="Cho J.C."/>
        </authorList>
    </citation>
    <scope>NUCLEOTIDE SEQUENCE [LARGE SCALE GENOMIC DNA]</scope>
    <source>
        <strain evidence="1 2">IMCC1322</strain>
    </source>
</reference>
<dbReference type="Pfam" id="PF13589">
    <property type="entry name" value="HATPase_c_3"/>
    <property type="match status" value="1"/>
</dbReference>
<dbReference type="Gene3D" id="3.30.565.10">
    <property type="entry name" value="Histidine kinase-like ATPase, C-terminal domain"/>
    <property type="match status" value="1"/>
</dbReference>
<dbReference type="eggNOG" id="COG0323">
    <property type="taxonomic scope" value="Bacteria"/>
</dbReference>
<evidence type="ECO:0008006" key="3">
    <source>
        <dbReference type="Google" id="ProtNLM"/>
    </source>
</evidence>
<dbReference type="EMBL" id="CP001751">
    <property type="protein sequence ID" value="ADE39543.1"/>
    <property type="molecule type" value="Genomic_DNA"/>
</dbReference>
<accession>D5BTE6</accession>
<evidence type="ECO:0000313" key="1">
    <source>
        <dbReference type="EMBL" id="ADE39543.1"/>
    </source>
</evidence>
<proteinExistence type="predicted"/>
<dbReference type="OrthoDB" id="9813438at2"/>
<dbReference type="RefSeq" id="WP_013046170.1">
    <property type="nucleotide sequence ID" value="NC_014010.1"/>
</dbReference>
<dbReference type="KEGG" id="apb:SAR116_1300"/>
<dbReference type="InterPro" id="IPR036890">
    <property type="entry name" value="HATPase_C_sf"/>
</dbReference>